<dbReference type="HOGENOM" id="CLU_028518_10_0_0"/>
<dbReference type="AlphaFoldDB" id="A0A0C7NHW7"/>
<proteinExistence type="inferred from homology"/>
<dbReference type="RefSeq" id="WP_231854021.1">
    <property type="nucleotide sequence ID" value="NZ_LN824141.1"/>
</dbReference>
<dbReference type="PROSITE" id="PS50928">
    <property type="entry name" value="ABC_TM1"/>
    <property type="match status" value="1"/>
</dbReference>
<dbReference type="SUPFAM" id="SSF161098">
    <property type="entry name" value="MetI-like"/>
    <property type="match status" value="1"/>
</dbReference>
<evidence type="ECO:0000259" key="6">
    <source>
        <dbReference type="PROSITE" id="PS50928"/>
    </source>
</evidence>
<keyword evidence="2 5" id="KW-0812">Transmembrane</keyword>
<keyword evidence="8" id="KW-1185">Reference proteome</keyword>
<dbReference type="STRING" id="1006576.DTL3_0240"/>
<feature type="domain" description="ABC transmembrane type-1" evidence="6">
    <location>
        <begin position="265"/>
        <end position="456"/>
    </location>
</feature>
<dbReference type="Pfam" id="PF00528">
    <property type="entry name" value="BPD_transp_1"/>
    <property type="match status" value="1"/>
</dbReference>
<dbReference type="PANTHER" id="PTHR43839">
    <property type="entry name" value="OPPC IN A BINDING PROTEIN-DEPENDENT TRANSPORT SYSTEM"/>
    <property type="match status" value="1"/>
</dbReference>
<name>A0A0C7NHW7_DEFTU</name>
<sequence length="470" mass="52838">MSTDIKSKKAPSRIQMQLADFWKEFKQVKFGIIGLIFLVIFILITIFEHFLIPFPEASTRWRDITYWEDNPRNAPPVWINWFTEKDYTPTTYMNNLEFEEKTISPTMSVSTAILEYDYNYDVPPIDLIYRGRFKGSFTLNIVLERPDGNTINLVNKNFSSPTWKDFRVAISNEAKNAVQSFAKRFQNVSSQTIKVNSTIFSEANKEIITNPVPLKGTYKFNINIIKTSEDTVIEDPKFIFSGAVSGILGTDNAKRDIWSGLIAGTKWALFIGLLTSAISISVGVIYGVVSAYYGGFVDSIMQRIWEIFMNIPLLPVLIVLSAIFKPSIWSLITMMCLFFWVGPVKTVRSMALQIKEETYVEAAKALGASNGRIIFKHMVPILIPYAFASMALNVPSAILYEATVSLLGLGDATIVTWGQILHDAMNGGAVTNGLWWWVVPPGISIALIGMTFAFIGFAMDTILNPKLRTR</sequence>
<dbReference type="GO" id="GO:0005886">
    <property type="term" value="C:plasma membrane"/>
    <property type="evidence" value="ECO:0007669"/>
    <property type="project" value="UniProtKB-SubCell"/>
</dbReference>
<evidence type="ECO:0000313" key="8">
    <source>
        <dbReference type="Proteomes" id="UP000032809"/>
    </source>
</evidence>
<evidence type="ECO:0000256" key="3">
    <source>
        <dbReference type="ARBA" id="ARBA00022989"/>
    </source>
</evidence>
<keyword evidence="3 5" id="KW-1133">Transmembrane helix</keyword>
<dbReference type="Proteomes" id="UP000032809">
    <property type="component" value="Chromosome I"/>
</dbReference>
<dbReference type="InterPro" id="IPR035906">
    <property type="entry name" value="MetI-like_sf"/>
</dbReference>
<dbReference type="InterPro" id="IPR025966">
    <property type="entry name" value="OppC_N"/>
</dbReference>
<dbReference type="GO" id="GO:0055085">
    <property type="term" value="P:transmembrane transport"/>
    <property type="evidence" value="ECO:0007669"/>
    <property type="project" value="InterPro"/>
</dbReference>
<evidence type="ECO:0000256" key="4">
    <source>
        <dbReference type="ARBA" id="ARBA00023136"/>
    </source>
</evidence>
<dbReference type="PANTHER" id="PTHR43839:SF1">
    <property type="entry name" value="OPPC IN A BINDING PROTEIN-DEPENDENT TRANSPORT SYSTEM"/>
    <property type="match status" value="1"/>
</dbReference>
<comment type="similarity">
    <text evidence="5">Belongs to the binding-protein-dependent transport system permease family.</text>
</comment>
<dbReference type="EMBL" id="LN824141">
    <property type="protein sequence ID" value="CEP77571.1"/>
    <property type="molecule type" value="Genomic_DNA"/>
</dbReference>
<feature type="transmembrane region" description="Helical" evidence="5">
    <location>
        <begin position="382"/>
        <end position="400"/>
    </location>
</feature>
<dbReference type="Gene3D" id="1.10.3720.10">
    <property type="entry name" value="MetI-like"/>
    <property type="match status" value="1"/>
</dbReference>
<comment type="subcellular location">
    <subcellularLocation>
        <location evidence="5">Cell membrane</location>
        <topology evidence="5">Multi-pass membrane protein</topology>
    </subcellularLocation>
    <subcellularLocation>
        <location evidence="1">Membrane</location>
        <topology evidence="1">Multi-pass membrane protein</topology>
    </subcellularLocation>
</comment>
<dbReference type="CDD" id="cd06261">
    <property type="entry name" value="TM_PBP2"/>
    <property type="match status" value="1"/>
</dbReference>
<feature type="transmembrane region" description="Helical" evidence="5">
    <location>
        <begin position="267"/>
        <end position="293"/>
    </location>
</feature>
<organism evidence="7 8">
    <name type="scientific">Defluviitoga tunisiensis</name>
    <dbReference type="NCBI Taxonomy" id="1006576"/>
    <lineage>
        <taxon>Bacteria</taxon>
        <taxon>Thermotogati</taxon>
        <taxon>Thermotogota</taxon>
        <taxon>Thermotogae</taxon>
        <taxon>Petrotogales</taxon>
        <taxon>Petrotogaceae</taxon>
        <taxon>Defluviitoga</taxon>
    </lineage>
</organism>
<protein>
    <submittedName>
        <fullName evidence="7">Nickel ABC transporter, permease subunit NikC</fullName>
    </submittedName>
</protein>
<dbReference type="Pfam" id="PF12911">
    <property type="entry name" value="OppC_N"/>
    <property type="match status" value="1"/>
</dbReference>
<evidence type="ECO:0000256" key="1">
    <source>
        <dbReference type="ARBA" id="ARBA00004141"/>
    </source>
</evidence>
<feature type="transmembrane region" description="Helical" evidence="5">
    <location>
        <begin position="313"/>
        <end position="341"/>
    </location>
</feature>
<gene>
    <name evidence="7" type="primary">dppC1</name>
    <name evidence="7" type="ORF">DTL3_0240</name>
</gene>
<reference evidence="8" key="1">
    <citation type="submission" date="2014-11" db="EMBL/GenBank/DDBJ databases">
        <authorList>
            <person name="Wibberg D."/>
        </authorList>
    </citation>
    <scope>NUCLEOTIDE SEQUENCE [LARGE SCALE GENOMIC DNA]</scope>
    <source>
        <strain evidence="8">L3</strain>
    </source>
</reference>
<keyword evidence="4 5" id="KW-0472">Membrane</keyword>
<keyword evidence="5" id="KW-0813">Transport</keyword>
<evidence type="ECO:0000313" key="7">
    <source>
        <dbReference type="EMBL" id="CEP77571.1"/>
    </source>
</evidence>
<evidence type="ECO:0000256" key="2">
    <source>
        <dbReference type="ARBA" id="ARBA00022692"/>
    </source>
</evidence>
<feature type="transmembrane region" description="Helical" evidence="5">
    <location>
        <begin position="434"/>
        <end position="458"/>
    </location>
</feature>
<accession>A0A0C7NHW7</accession>
<evidence type="ECO:0000256" key="5">
    <source>
        <dbReference type="RuleBase" id="RU363032"/>
    </source>
</evidence>
<feature type="transmembrane region" description="Helical" evidence="5">
    <location>
        <begin position="30"/>
        <end position="52"/>
    </location>
</feature>
<dbReference type="KEGG" id="dtn:DTL3_0240"/>
<dbReference type="InterPro" id="IPR000515">
    <property type="entry name" value="MetI-like"/>
</dbReference>